<name>A0A383AC25_9ZZZZ</name>
<accession>A0A383AC25</accession>
<reference evidence="2" key="1">
    <citation type="submission" date="2018-05" db="EMBL/GenBank/DDBJ databases">
        <authorList>
            <person name="Lanie J.A."/>
            <person name="Ng W.-L."/>
            <person name="Kazmierczak K.M."/>
            <person name="Andrzejewski T.M."/>
            <person name="Davidsen T.M."/>
            <person name="Wayne K.J."/>
            <person name="Tettelin H."/>
            <person name="Glass J.I."/>
            <person name="Rusch D."/>
            <person name="Podicherti R."/>
            <person name="Tsui H.-C.T."/>
            <person name="Winkler M.E."/>
        </authorList>
    </citation>
    <scope>NUCLEOTIDE SEQUENCE</scope>
</reference>
<gene>
    <name evidence="2" type="ORF">METZ01_LOCUS458270</name>
</gene>
<proteinExistence type="predicted"/>
<sequence length="211" mass="24845">MKLLVAFLMVGFTLFSQASADAPECEQEEVEQFWDDAIPRVFDAIEVHIGDYRRLGSKYEGYPDLACFTKLYLSHGKPSETELRRRVIRLLDFEVETVYRDLVDNSGDPSTFFFEEFFEEVLCVAQKLGRVRVDNSACDNTMAKAVAIIESIRYEAEKDIRAKEEAERKQKEDEEERLAEEERKNQEKKRLAKEKRQKAEQEKRKEDERKR</sequence>
<protein>
    <submittedName>
        <fullName evidence="2">Uncharacterized protein</fullName>
    </submittedName>
</protein>
<feature type="compositionally biased region" description="Basic and acidic residues" evidence="1">
    <location>
        <begin position="180"/>
        <end position="189"/>
    </location>
</feature>
<dbReference type="EMBL" id="UINC01190999">
    <property type="protein sequence ID" value="SVE05416.1"/>
    <property type="molecule type" value="Genomic_DNA"/>
</dbReference>
<feature type="compositionally biased region" description="Basic and acidic residues" evidence="1">
    <location>
        <begin position="163"/>
        <end position="172"/>
    </location>
</feature>
<feature type="region of interest" description="Disordered" evidence="1">
    <location>
        <begin position="163"/>
        <end position="211"/>
    </location>
</feature>
<organism evidence="2">
    <name type="scientific">marine metagenome</name>
    <dbReference type="NCBI Taxonomy" id="408172"/>
    <lineage>
        <taxon>unclassified sequences</taxon>
        <taxon>metagenomes</taxon>
        <taxon>ecological metagenomes</taxon>
    </lineage>
</organism>
<feature type="non-terminal residue" evidence="2">
    <location>
        <position position="211"/>
    </location>
</feature>
<feature type="compositionally biased region" description="Basic and acidic residues" evidence="1">
    <location>
        <begin position="197"/>
        <end position="211"/>
    </location>
</feature>
<evidence type="ECO:0000256" key="1">
    <source>
        <dbReference type="SAM" id="MobiDB-lite"/>
    </source>
</evidence>
<evidence type="ECO:0000313" key="2">
    <source>
        <dbReference type="EMBL" id="SVE05416.1"/>
    </source>
</evidence>
<dbReference type="AlphaFoldDB" id="A0A383AC25"/>